<sequence length="561" mass="62152">MKKYIVFIGIFIAGLALGYIFFGNQSATVEGGHDHAGEQADQMWTCSMHPQIMQPEAGACPICGMDLIPADASADGLGANQFKMTSNAMALANIQTIVAGQAMEGESVRISGKIKESEKGKATQTAHYGGRIEKMYVNAIGEQVYKGQLIALIYSPELVTAQQELFTSAKLKTSQPKLYSAVKNKLKYWKFSEDQIESLLYSGKIIENIEVYADESGVITERIVQEGDHVIEGQGIYKLTDLSTIWAEFDIYESQIASFSEGQEIMVRTHAFPDKEFNAKIEFISPIMNQDTRTVTVRVVLNNKERILKPGMFVEGFVKSRQKKAEEAFIDIPKSAVLWTGKRSIVYVKTDKDQAVFEMREVTIGSAAGERYVIAKGLNMGDEVVVNGTFTVDAAAQLQGKKSMMNHEDSMTMDMTLTSGFQENFMPVMEGYLKLKDVLVTSNAGQAQNEAKNALGAMSGIKTTGLGKMEQQHVDTIRKMLETISGSDDLENQRSHFKILSENIIAMVANFQKLRETLYVQYCPMADSNKGAYWLSKEAEILNPYYGEAMLSCGEVTKTIQ</sequence>
<organism evidence="9 10">
    <name type="scientific">Zhouia spongiae</name>
    <dbReference type="NCBI Taxonomy" id="2202721"/>
    <lineage>
        <taxon>Bacteria</taxon>
        <taxon>Pseudomonadati</taxon>
        <taxon>Bacteroidota</taxon>
        <taxon>Flavobacteriia</taxon>
        <taxon>Flavobacteriales</taxon>
        <taxon>Flavobacteriaceae</taxon>
        <taxon>Zhouia</taxon>
    </lineage>
</organism>
<proteinExistence type="inferred from homology"/>
<evidence type="ECO:0000259" key="3">
    <source>
        <dbReference type="Pfam" id="PF11827"/>
    </source>
</evidence>
<dbReference type="Pfam" id="PF11827">
    <property type="entry name" value="DUF3347"/>
    <property type="match status" value="1"/>
</dbReference>
<keyword evidence="2" id="KW-0813">Transport</keyword>
<feature type="domain" description="DUF3347" evidence="3">
    <location>
        <begin position="428"/>
        <end position="514"/>
    </location>
</feature>
<dbReference type="InterPro" id="IPR058649">
    <property type="entry name" value="CzcB_C"/>
</dbReference>
<feature type="domain" description="Heavy metal binding" evidence="4">
    <location>
        <begin position="44"/>
        <end position="70"/>
    </location>
</feature>
<reference evidence="9 10" key="1">
    <citation type="journal article" date="2018" name="Int. J. Syst. Evol. Microbiol.">
        <title>Zhouia spongiae sp. nov., isolated from a marine sponge.</title>
        <authorList>
            <person name="Zhuang L."/>
            <person name="Lin B."/>
            <person name="Qin F."/>
            <person name="Luo L."/>
        </authorList>
    </citation>
    <scope>NUCLEOTIDE SEQUENCE [LARGE SCALE GENOMIC DNA]</scope>
    <source>
        <strain evidence="9 10">HN-Y44</strain>
    </source>
</reference>
<dbReference type="InterPro" id="IPR021782">
    <property type="entry name" value="DUF3347"/>
</dbReference>
<dbReference type="InterPro" id="IPR058791">
    <property type="entry name" value="3HB_CusB"/>
</dbReference>
<evidence type="ECO:0000259" key="6">
    <source>
        <dbReference type="Pfam" id="PF25919"/>
    </source>
</evidence>
<dbReference type="InterPro" id="IPR058792">
    <property type="entry name" value="Beta-barrel_RND_2"/>
</dbReference>
<dbReference type="Pfam" id="PF25975">
    <property type="entry name" value="CzcB_C"/>
    <property type="match status" value="1"/>
</dbReference>
<evidence type="ECO:0000313" key="10">
    <source>
        <dbReference type="Proteomes" id="UP000829476"/>
    </source>
</evidence>
<dbReference type="Gene3D" id="2.40.30.170">
    <property type="match status" value="1"/>
</dbReference>
<protein>
    <submittedName>
        <fullName evidence="9">Efflux RND transporter periplasmic adaptor subunit</fullName>
    </submittedName>
</protein>
<evidence type="ECO:0000259" key="4">
    <source>
        <dbReference type="Pfam" id="PF19335"/>
    </source>
</evidence>
<feature type="domain" description="CusB-like beta-barrel" evidence="7">
    <location>
        <begin position="244"/>
        <end position="315"/>
    </location>
</feature>
<keyword evidence="10" id="KW-1185">Reference proteome</keyword>
<dbReference type="Pfam" id="PF25954">
    <property type="entry name" value="Beta-barrel_RND_2"/>
    <property type="match status" value="1"/>
</dbReference>
<dbReference type="NCBIfam" id="TIGR01730">
    <property type="entry name" value="RND_mfp"/>
    <property type="match status" value="1"/>
</dbReference>
<dbReference type="InterPro" id="IPR051909">
    <property type="entry name" value="MFP_Cation_Efflux"/>
</dbReference>
<dbReference type="Proteomes" id="UP000829476">
    <property type="component" value="Chromosome"/>
</dbReference>
<evidence type="ECO:0000256" key="2">
    <source>
        <dbReference type="ARBA" id="ARBA00022448"/>
    </source>
</evidence>
<dbReference type="SUPFAM" id="SSF111369">
    <property type="entry name" value="HlyD-like secretion proteins"/>
    <property type="match status" value="1"/>
</dbReference>
<dbReference type="RefSeq" id="WP_242938450.1">
    <property type="nucleotide sequence ID" value="NZ_CP094326.1"/>
</dbReference>
<feature type="domain" description="CusB-like barrel-sandwich hybrid" evidence="6">
    <location>
        <begin position="126"/>
        <end position="239"/>
    </location>
</feature>
<feature type="domain" description="CzcB-like C-terminal circularly permuted SH3-like" evidence="8">
    <location>
        <begin position="331"/>
        <end position="392"/>
    </location>
</feature>
<evidence type="ECO:0000259" key="7">
    <source>
        <dbReference type="Pfam" id="PF25954"/>
    </source>
</evidence>
<dbReference type="InterPro" id="IPR045800">
    <property type="entry name" value="HMBD"/>
</dbReference>
<dbReference type="Gene3D" id="2.40.420.20">
    <property type="match status" value="1"/>
</dbReference>
<evidence type="ECO:0000259" key="5">
    <source>
        <dbReference type="Pfam" id="PF25869"/>
    </source>
</evidence>
<dbReference type="Pfam" id="PF25919">
    <property type="entry name" value="BSH_CusB"/>
    <property type="match status" value="1"/>
</dbReference>
<dbReference type="EMBL" id="CP094326">
    <property type="protein sequence ID" value="UNZ00083.1"/>
    <property type="molecule type" value="Genomic_DNA"/>
</dbReference>
<evidence type="ECO:0000256" key="1">
    <source>
        <dbReference type="ARBA" id="ARBA00009477"/>
    </source>
</evidence>
<dbReference type="PANTHER" id="PTHR30097">
    <property type="entry name" value="CATION EFFLUX SYSTEM PROTEIN CUSB"/>
    <property type="match status" value="1"/>
</dbReference>
<evidence type="ECO:0000259" key="8">
    <source>
        <dbReference type="Pfam" id="PF25975"/>
    </source>
</evidence>
<accession>A0ABY3YR82</accession>
<name>A0ABY3YR82_9FLAO</name>
<dbReference type="InterPro" id="IPR006143">
    <property type="entry name" value="RND_pump_MFP"/>
</dbReference>
<dbReference type="Pfam" id="PF25869">
    <property type="entry name" value="3HB_CusB"/>
    <property type="match status" value="1"/>
</dbReference>
<evidence type="ECO:0000313" key="9">
    <source>
        <dbReference type="EMBL" id="UNZ00083.1"/>
    </source>
</evidence>
<gene>
    <name evidence="9" type="ORF">MQE36_06995</name>
</gene>
<dbReference type="PANTHER" id="PTHR30097:SF4">
    <property type="entry name" value="SLR6042 PROTEIN"/>
    <property type="match status" value="1"/>
</dbReference>
<dbReference type="InterPro" id="IPR058790">
    <property type="entry name" value="BSH_CusB"/>
</dbReference>
<dbReference type="Pfam" id="PF19335">
    <property type="entry name" value="HMBD"/>
    <property type="match status" value="1"/>
</dbReference>
<comment type="similarity">
    <text evidence="1">Belongs to the membrane fusion protein (MFP) (TC 8.A.1) family.</text>
</comment>
<feature type="domain" description="CusB-like three alpha-helical bundle" evidence="5">
    <location>
        <begin position="157"/>
        <end position="205"/>
    </location>
</feature>